<comment type="subcellular location">
    <subcellularLocation>
        <location evidence="1">Endoplasmic reticulum membrane</location>
        <topology evidence="1">Multi-pass membrane protein</topology>
    </subcellularLocation>
</comment>
<evidence type="ECO:0000256" key="7">
    <source>
        <dbReference type="SAM" id="MobiDB-lite"/>
    </source>
</evidence>
<reference evidence="10" key="1">
    <citation type="submission" date="2020-10" db="EMBL/GenBank/DDBJ databases">
        <authorList>
            <person name="Muller C M."/>
        </authorList>
    </citation>
    <scope>NUCLEOTIDE SEQUENCE</scope>
    <source>
        <strain evidence="10">THUN-12</strain>
    </source>
</reference>
<evidence type="ECO:0000313" key="10">
    <source>
        <dbReference type="EMBL" id="CAD6502813.1"/>
    </source>
</evidence>
<keyword evidence="3" id="KW-0378">Hydrolase</keyword>
<feature type="domain" description="Phosphatidic acid phosphatase type 2/haloperoxidase" evidence="9">
    <location>
        <begin position="121"/>
        <end position="242"/>
    </location>
</feature>
<evidence type="ECO:0000259" key="9">
    <source>
        <dbReference type="SMART" id="SM00014"/>
    </source>
</evidence>
<dbReference type="GO" id="GO:0042392">
    <property type="term" value="F:sphingosine-1-phosphate phosphatase activity"/>
    <property type="evidence" value="ECO:0007669"/>
    <property type="project" value="TreeGrafter"/>
</dbReference>
<evidence type="ECO:0000256" key="5">
    <source>
        <dbReference type="ARBA" id="ARBA00022989"/>
    </source>
</evidence>
<dbReference type="Proteomes" id="UP000683417">
    <property type="component" value="Unassembled WGS sequence"/>
</dbReference>
<evidence type="ECO:0000256" key="1">
    <source>
        <dbReference type="ARBA" id="ARBA00004477"/>
    </source>
</evidence>
<evidence type="ECO:0000256" key="2">
    <source>
        <dbReference type="ARBA" id="ARBA00022692"/>
    </source>
</evidence>
<dbReference type="AlphaFoldDB" id="A0A9W4D273"/>
<sequence length="570" mass="63232">MLLAVIATTSESMSSTPNGCANPRPCSPTKIHLETKSSTEVSAGLRSIEHYRQKLPPWRYHTRQVILPLVRLETPYLAWIQRSMRTPALDTYFATTANLGTHTFFMIVLPILFWCGYTSLGRRMVHILATGVFCTGFLKDMLSLPRPLTPPLHRITTSGSAALEYGFPSTHSANAASVAVHVLLMLNSPSCQFHEPLRLILKAAAYSYAFSIILGRLYCGMHGFLDVIVGSMIGVVISYTEYAYSSRAEKILYQSSWLAPIAVTLFIIFLIRIHPEPADDCPCYDDTVAFAGVLIGVEVGGWHYARGGWAWDNPVPATVPFDLQQMGWTVAVLRVFVGVFVIFAWREITKPAMLKFLPHIFRIIETHGLIIPRKFFKPASEYNIIPSKLKVDNVMPTAHDFSGFFAFVRHPSRGRSVVIGPQSAADAYEALARLEIYSQACNCHENCTKHQTHLSYSKTNSVSSSISPHGEGEDMMMRFSGAESSPKLPKSFWRSSPRPQEGLEDLAGKQTGVGRQEIMESIPQPRVRYDVEVVTKLVVYAGIAWLAVEGNPIIFEMIGLGLGSAPSRVS</sequence>
<dbReference type="SMART" id="SM00014">
    <property type="entry name" value="acidPPc"/>
    <property type="match status" value="1"/>
</dbReference>
<dbReference type="EMBL" id="CAJHIT010000006">
    <property type="protein sequence ID" value="CAD6502813.1"/>
    <property type="molecule type" value="Genomic_DNA"/>
</dbReference>
<dbReference type="PANTHER" id="PTHR14969:SF28">
    <property type="entry name" value="DIHYDROSPHINGOSINE 1-PHOSPHATE PHOSPHATASE LCB3-RELATED"/>
    <property type="match status" value="1"/>
</dbReference>
<evidence type="ECO:0000256" key="6">
    <source>
        <dbReference type="ARBA" id="ARBA00023136"/>
    </source>
</evidence>
<comment type="caution">
    <text evidence="10">The sequence shown here is derived from an EMBL/GenBank/DDBJ whole genome shotgun (WGS) entry which is preliminary data.</text>
</comment>
<evidence type="ECO:0000313" key="11">
    <source>
        <dbReference type="Proteomes" id="UP000683417"/>
    </source>
</evidence>
<feature type="transmembrane region" description="Helical" evidence="8">
    <location>
        <begin position="92"/>
        <end position="114"/>
    </location>
</feature>
<evidence type="ECO:0000256" key="4">
    <source>
        <dbReference type="ARBA" id="ARBA00022824"/>
    </source>
</evidence>
<dbReference type="CDD" id="cd03388">
    <property type="entry name" value="PAP2_SPPase1"/>
    <property type="match status" value="1"/>
</dbReference>
<keyword evidence="5 8" id="KW-1133">Transmembrane helix</keyword>
<dbReference type="PANTHER" id="PTHR14969">
    <property type="entry name" value="SPHINGOSINE-1-PHOSPHATE PHOSPHOHYDROLASE"/>
    <property type="match status" value="1"/>
</dbReference>
<keyword evidence="6 8" id="KW-0472">Membrane</keyword>
<gene>
    <name evidence="10" type="ORF">BGTH12_LOCUS4171</name>
</gene>
<feature type="region of interest" description="Disordered" evidence="7">
    <location>
        <begin position="485"/>
        <end position="505"/>
    </location>
</feature>
<organism evidence="10 11">
    <name type="scientific">Blumeria graminis f. sp. triticale</name>
    <dbReference type="NCBI Taxonomy" id="1689686"/>
    <lineage>
        <taxon>Eukaryota</taxon>
        <taxon>Fungi</taxon>
        <taxon>Dikarya</taxon>
        <taxon>Ascomycota</taxon>
        <taxon>Pezizomycotina</taxon>
        <taxon>Leotiomycetes</taxon>
        <taxon>Erysiphales</taxon>
        <taxon>Erysiphaceae</taxon>
        <taxon>Blumeria</taxon>
    </lineage>
</organism>
<protein>
    <submittedName>
        <fullName evidence="10">BgTH12-07930</fullName>
    </submittedName>
</protein>
<proteinExistence type="predicted"/>
<evidence type="ECO:0000256" key="3">
    <source>
        <dbReference type="ARBA" id="ARBA00022801"/>
    </source>
</evidence>
<dbReference type="Pfam" id="PF01569">
    <property type="entry name" value="PAP2"/>
    <property type="match status" value="1"/>
</dbReference>
<feature type="transmembrane region" description="Helical" evidence="8">
    <location>
        <begin position="251"/>
        <end position="271"/>
    </location>
</feature>
<name>A0A9W4D273_BLUGR</name>
<keyword evidence="2 8" id="KW-0812">Transmembrane</keyword>
<evidence type="ECO:0000256" key="8">
    <source>
        <dbReference type="SAM" id="Phobius"/>
    </source>
</evidence>
<dbReference type="InterPro" id="IPR000326">
    <property type="entry name" value="PAP2/HPO"/>
</dbReference>
<feature type="transmembrane region" description="Helical" evidence="8">
    <location>
        <begin position="283"/>
        <end position="305"/>
    </location>
</feature>
<feature type="transmembrane region" description="Helical" evidence="8">
    <location>
        <begin position="325"/>
        <end position="345"/>
    </location>
</feature>
<dbReference type="GO" id="GO:0005789">
    <property type="term" value="C:endoplasmic reticulum membrane"/>
    <property type="evidence" value="ECO:0007669"/>
    <property type="project" value="UniProtKB-SubCell"/>
</dbReference>
<feature type="transmembrane region" description="Helical" evidence="8">
    <location>
        <begin position="217"/>
        <end position="239"/>
    </location>
</feature>
<accession>A0A9W4D273</accession>
<keyword evidence="4" id="KW-0256">Endoplasmic reticulum</keyword>